<dbReference type="RefSeq" id="WP_015758266.1">
    <property type="nucleotide sequence ID" value="NC_013216.1"/>
</dbReference>
<dbReference type="AlphaFoldDB" id="C8W1V2"/>
<name>C8W1V2_DESAS</name>
<dbReference type="OrthoDB" id="9776218at2"/>
<dbReference type="EMBL" id="CP001720">
    <property type="protein sequence ID" value="ACV63573.1"/>
    <property type="molecule type" value="Genomic_DNA"/>
</dbReference>
<evidence type="ECO:0000313" key="11">
    <source>
        <dbReference type="Proteomes" id="UP000002217"/>
    </source>
</evidence>
<protein>
    <recommendedName>
        <fullName evidence="8">Transport permease protein</fullName>
    </recommendedName>
</protein>
<keyword evidence="5 8" id="KW-0812">Transmembrane</keyword>
<comment type="similarity">
    <text evidence="2 8">Belongs to the ABC-2 integral membrane protein family.</text>
</comment>
<keyword evidence="11" id="KW-1185">Reference proteome</keyword>
<dbReference type="InterPro" id="IPR013525">
    <property type="entry name" value="ABC2_TM"/>
</dbReference>
<dbReference type="PRINTS" id="PR00164">
    <property type="entry name" value="ABC2TRNSPORT"/>
</dbReference>
<evidence type="ECO:0000256" key="6">
    <source>
        <dbReference type="ARBA" id="ARBA00022989"/>
    </source>
</evidence>
<evidence type="ECO:0000256" key="2">
    <source>
        <dbReference type="ARBA" id="ARBA00007783"/>
    </source>
</evidence>
<evidence type="ECO:0000256" key="3">
    <source>
        <dbReference type="ARBA" id="ARBA00022448"/>
    </source>
</evidence>
<accession>C8W1V2</accession>
<reference evidence="10 11" key="1">
    <citation type="journal article" date="2009" name="Stand. Genomic Sci.">
        <title>Complete genome sequence of Desulfotomaculum acetoxidans type strain (5575).</title>
        <authorList>
            <person name="Spring S."/>
            <person name="Lapidus A."/>
            <person name="Schroder M."/>
            <person name="Gleim D."/>
            <person name="Sims D."/>
            <person name="Meincke L."/>
            <person name="Glavina Del Rio T."/>
            <person name="Tice H."/>
            <person name="Copeland A."/>
            <person name="Cheng J.F."/>
            <person name="Lucas S."/>
            <person name="Chen F."/>
            <person name="Nolan M."/>
            <person name="Bruce D."/>
            <person name="Goodwin L."/>
            <person name="Pitluck S."/>
            <person name="Ivanova N."/>
            <person name="Mavromatis K."/>
            <person name="Mikhailova N."/>
            <person name="Pati A."/>
            <person name="Chen A."/>
            <person name="Palaniappan K."/>
            <person name="Land M."/>
            <person name="Hauser L."/>
            <person name="Chang Y.J."/>
            <person name="Jeffries C.D."/>
            <person name="Chain P."/>
            <person name="Saunders E."/>
            <person name="Brettin T."/>
            <person name="Detter J.C."/>
            <person name="Goker M."/>
            <person name="Bristow J."/>
            <person name="Eisen J.A."/>
            <person name="Markowitz V."/>
            <person name="Hugenholtz P."/>
            <person name="Kyrpides N.C."/>
            <person name="Klenk H.P."/>
            <person name="Han C."/>
        </authorList>
    </citation>
    <scope>NUCLEOTIDE SEQUENCE [LARGE SCALE GENOMIC DNA]</scope>
    <source>
        <strain evidence="11">ATCC 49208 / DSM 771 / VKM B-1644</strain>
    </source>
</reference>
<feature type="transmembrane region" description="Helical" evidence="8">
    <location>
        <begin position="27"/>
        <end position="45"/>
    </location>
</feature>
<sequence length="380" mass="42105">MRSFSIIRFWAVLKKEFIQIKRDKPSVIMAVGMPVILLLLFGYAVNTDIDHLPTVVWDQSNSLDSREFITALRNSTYLDPDYYVYGYKSITGYLDSGEARVAVIIPPDYGEAIQAGEQGVIQVLVDGSDPTAARAAMSAVQLVGINKAWEVQSSRLGKQTGATVINMPVRVETRVWYNPDMKSTVFNIPALIGLILQNVIAMLTSFSMVREKERGTLEQIVVTPILPSELLLGKLLPFVAIGFVSLTSVLLMGIYWFGVPPKGSVLLLFVLAILFLITVLSIGLLISTISKTQLQAMQMTFLLLLPSVLLSGFMFPRETMPPFLKMLGALLPLTYFLDIVRGIFLKGIGLKYLWRETLALVVFASVLLTVSMVKFKKNVG</sequence>
<feature type="transmembrane region" description="Helical" evidence="8">
    <location>
        <begin position="322"/>
        <end position="340"/>
    </location>
</feature>
<dbReference type="HOGENOM" id="CLU_039483_8_3_9"/>
<feature type="transmembrane region" description="Helical" evidence="8">
    <location>
        <begin position="352"/>
        <end position="373"/>
    </location>
</feature>
<dbReference type="eggNOG" id="COG0842">
    <property type="taxonomic scope" value="Bacteria"/>
</dbReference>
<evidence type="ECO:0000256" key="8">
    <source>
        <dbReference type="RuleBase" id="RU361157"/>
    </source>
</evidence>
<dbReference type="PANTHER" id="PTHR30294">
    <property type="entry name" value="MEMBRANE COMPONENT OF ABC TRANSPORTER YHHJ-RELATED"/>
    <property type="match status" value="1"/>
</dbReference>
<dbReference type="STRING" id="485916.Dtox_2808"/>
<dbReference type="InterPro" id="IPR000412">
    <property type="entry name" value="ABC_2_transport"/>
</dbReference>
<evidence type="ECO:0000259" key="9">
    <source>
        <dbReference type="PROSITE" id="PS51012"/>
    </source>
</evidence>
<proteinExistence type="inferred from homology"/>
<dbReference type="InterPro" id="IPR047817">
    <property type="entry name" value="ABC2_TM_bact-type"/>
</dbReference>
<dbReference type="Pfam" id="PF12698">
    <property type="entry name" value="ABC2_membrane_3"/>
    <property type="match status" value="1"/>
</dbReference>
<dbReference type="GO" id="GO:0043190">
    <property type="term" value="C:ATP-binding cassette (ABC) transporter complex"/>
    <property type="evidence" value="ECO:0007669"/>
    <property type="project" value="InterPro"/>
</dbReference>
<evidence type="ECO:0000256" key="4">
    <source>
        <dbReference type="ARBA" id="ARBA00022475"/>
    </source>
</evidence>
<feature type="domain" description="ABC transmembrane type-2" evidence="9">
    <location>
        <begin position="145"/>
        <end position="378"/>
    </location>
</feature>
<gene>
    <name evidence="10" type="ordered locus">Dtox_2808</name>
</gene>
<feature type="transmembrane region" description="Helical" evidence="8">
    <location>
        <begin position="235"/>
        <end position="258"/>
    </location>
</feature>
<dbReference type="PANTHER" id="PTHR30294:SF29">
    <property type="entry name" value="MULTIDRUG ABC TRANSPORTER PERMEASE YBHS-RELATED"/>
    <property type="match status" value="1"/>
</dbReference>
<dbReference type="PROSITE" id="PS51012">
    <property type="entry name" value="ABC_TM2"/>
    <property type="match status" value="1"/>
</dbReference>
<evidence type="ECO:0000256" key="5">
    <source>
        <dbReference type="ARBA" id="ARBA00022692"/>
    </source>
</evidence>
<organism evidence="10 11">
    <name type="scientific">Desulfofarcimen acetoxidans (strain ATCC 49208 / DSM 771 / KCTC 5769 / VKM B-1644 / 5575)</name>
    <name type="common">Desulfotomaculum acetoxidans</name>
    <dbReference type="NCBI Taxonomy" id="485916"/>
    <lineage>
        <taxon>Bacteria</taxon>
        <taxon>Bacillati</taxon>
        <taxon>Bacillota</taxon>
        <taxon>Clostridia</taxon>
        <taxon>Eubacteriales</taxon>
        <taxon>Peptococcaceae</taxon>
        <taxon>Desulfofarcimen</taxon>
    </lineage>
</organism>
<evidence type="ECO:0000313" key="10">
    <source>
        <dbReference type="EMBL" id="ACV63573.1"/>
    </source>
</evidence>
<feature type="transmembrane region" description="Helical" evidence="8">
    <location>
        <begin position="264"/>
        <end position="287"/>
    </location>
</feature>
<dbReference type="Gene3D" id="3.40.1710.10">
    <property type="entry name" value="abc type-2 transporter like domain"/>
    <property type="match status" value="1"/>
</dbReference>
<dbReference type="GO" id="GO:0140359">
    <property type="term" value="F:ABC-type transporter activity"/>
    <property type="evidence" value="ECO:0007669"/>
    <property type="project" value="InterPro"/>
</dbReference>
<feature type="transmembrane region" description="Helical" evidence="8">
    <location>
        <begin position="299"/>
        <end position="316"/>
    </location>
</feature>
<dbReference type="KEGG" id="dae:Dtox_2808"/>
<dbReference type="Proteomes" id="UP000002217">
    <property type="component" value="Chromosome"/>
</dbReference>
<feature type="transmembrane region" description="Helical" evidence="8">
    <location>
        <begin position="186"/>
        <end position="209"/>
    </location>
</feature>
<dbReference type="InterPro" id="IPR051449">
    <property type="entry name" value="ABC-2_transporter_component"/>
</dbReference>
<keyword evidence="3 8" id="KW-0813">Transport</keyword>
<keyword evidence="4 8" id="KW-1003">Cell membrane</keyword>
<comment type="subcellular location">
    <subcellularLocation>
        <location evidence="1 8">Cell membrane</location>
        <topology evidence="1 8">Multi-pass membrane protein</topology>
    </subcellularLocation>
</comment>
<evidence type="ECO:0000256" key="1">
    <source>
        <dbReference type="ARBA" id="ARBA00004651"/>
    </source>
</evidence>
<keyword evidence="7 8" id="KW-0472">Membrane</keyword>
<evidence type="ECO:0000256" key="7">
    <source>
        <dbReference type="ARBA" id="ARBA00023136"/>
    </source>
</evidence>
<keyword evidence="6 8" id="KW-1133">Transmembrane helix</keyword>